<dbReference type="GO" id="GO:0015074">
    <property type="term" value="P:DNA integration"/>
    <property type="evidence" value="ECO:0007669"/>
    <property type="project" value="InterPro"/>
</dbReference>
<dbReference type="Proteomes" id="UP000586918">
    <property type="component" value="Unassembled WGS sequence"/>
</dbReference>
<accession>A0A848DQH6</accession>
<proteinExistence type="predicted"/>
<feature type="domain" description="Integrase SAM-like N-terminal" evidence="3">
    <location>
        <begin position="85"/>
        <end position="127"/>
    </location>
</feature>
<organism evidence="4 5">
    <name type="scientific">Pseudonocardia bannensis</name>
    <dbReference type="NCBI Taxonomy" id="630973"/>
    <lineage>
        <taxon>Bacteria</taxon>
        <taxon>Bacillati</taxon>
        <taxon>Actinomycetota</taxon>
        <taxon>Actinomycetes</taxon>
        <taxon>Pseudonocardiales</taxon>
        <taxon>Pseudonocardiaceae</taxon>
        <taxon>Pseudonocardia</taxon>
    </lineage>
</organism>
<feature type="compositionally biased region" description="Basic and acidic residues" evidence="2">
    <location>
        <begin position="127"/>
        <end position="145"/>
    </location>
</feature>
<keyword evidence="1" id="KW-0238">DNA-binding</keyword>
<dbReference type="InterPro" id="IPR010998">
    <property type="entry name" value="Integrase_recombinase_N"/>
</dbReference>
<reference evidence="4 5" key="1">
    <citation type="submission" date="2020-04" db="EMBL/GenBank/DDBJ databases">
        <authorList>
            <person name="Klaysubun C."/>
            <person name="Duangmal K."/>
            <person name="Lipun K."/>
        </authorList>
    </citation>
    <scope>NUCLEOTIDE SEQUENCE [LARGE SCALE GENOMIC DNA]</scope>
    <source>
        <strain evidence="4 5">DSM 45300</strain>
    </source>
</reference>
<evidence type="ECO:0000256" key="2">
    <source>
        <dbReference type="SAM" id="MobiDB-lite"/>
    </source>
</evidence>
<dbReference type="GO" id="GO:0003677">
    <property type="term" value="F:DNA binding"/>
    <property type="evidence" value="ECO:0007669"/>
    <property type="project" value="UniProtKB-KW"/>
</dbReference>
<dbReference type="Gene3D" id="1.10.150.130">
    <property type="match status" value="1"/>
</dbReference>
<feature type="region of interest" description="Disordered" evidence="2">
    <location>
        <begin position="1"/>
        <end position="22"/>
    </location>
</feature>
<keyword evidence="5" id="KW-1185">Reference proteome</keyword>
<evidence type="ECO:0000259" key="3">
    <source>
        <dbReference type="Pfam" id="PF14659"/>
    </source>
</evidence>
<name>A0A848DQH6_9PSEU</name>
<dbReference type="AlphaFoldDB" id="A0A848DQH6"/>
<dbReference type="InterPro" id="IPR004107">
    <property type="entry name" value="Integrase_SAM-like_N"/>
</dbReference>
<dbReference type="EMBL" id="JAAXKZ010000118">
    <property type="protein sequence ID" value="NMH94564.1"/>
    <property type="molecule type" value="Genomic_DNA"/>
</dbReference>
<evidence type="ECO:0000313" key="4">
    <source>
        <dbReference type="EMBL" id="NMH94564.1"/>
    </source>
</evidence>
<feature type="region of interest" description="Disordered" evidence="2">
    <location>
        <begin position="123"/>
        <end position="145"/>
    </location>
</feature>
<dbReference type="Pfam" id="PF14659">
    <property type="entry name" value="Phage_int_SAM_3"/>
    <property type="match status" value="1"/>
</dbReference>
<protein>
    <recommendedName>
        <fullName evidence="3">Integrase SAM-like N-terminal domain-containing protein</fullName>
    </recommendedName>
</protein>
<evidence type="ECO:0000256" key="1">
    <source>
        <dbReference type="ARBA" id="ARBA00023125"/>
    </source>
</evidence>
<feature type="compositionally biased region" description="Basic residues" evidence="2">
    <location>
        <begin position="1"/>
        <end position="18"/>
    </location>
</feature>
<sequence length="202" mass="23179">MRKPSRSWRARSPSRPRRCRGEIETLPSGSLRVKVYAGVDRLSGRRHYLTETIPPGPRAAADAEKVRTRLLNQVDEHRNPRTKATVDQLMDRYLEVLDVDVTTRKTYEGYIRNHVRPLLGKLPVGKLNDETPRRPGPVRRDQRTRQAPELRITRISVLRVEAGVSLVSRVQRLAAVYDWHPGNWLEAAPRRCLSPTGSLRAR</sequence>
<gene>
    <name evidence="4" type="ORF">HF519_23920</name>
</gene>
<evidence type="ECO:0000313" key="5">
    <source>
        <dbReference type="Proteomes" id="UP000586918"/>
    </source>
</evidence>
<comment type="caution">
    <text evidence="4">The sequence shown here is derived from an EMBL/GenBank/DDBJ whole genome shotgun (WGS) entry which is preliminary data.</text>
</comment>